<evidence type="ECO:0000313" key="5">
    <source>
        <dbReference type="EMBL" id="GAA1499707.1"/>
    </source>
</evidence>
<keyword evidence="2" id="KW-0479">Metal-binding</keyword>
<keyword evidence="5" id="KW-0456">Lyase</keyword>
<protein>
    <submittedName>
        <fullName evidence="5">CoA ester lyase</fullName>
    </submittedName>
</protein>
<evidence type="ECO:0000313" key="6">
    <source>
        <dbReference type="Proteomes" id="UP001501470"/>
    </source>
</evidence>
<dbReference type="Proteomes" id="UP001501470">
    <property type="component" value="Unassembled WGS sequence"/>
</dbReference>
<dbReference type="PANTHER" id="PTHR32308">
    <property type="entry name" value="LYASE BETA SUBUNIT, PUTATIVE (AFU_ORTHOLOGUE AFUA_4G13030)-RELATED"/>
    <property type="match status" value="1"/>
</dbReference>
<dbReference type="InterPro" id="IPR011206">
    <property type="entry name" value="Citrate_lyase_beta/mcl1/mcl2"/>
</dbReference>
<name>A0ABN1ZIF0_9ACTN</name>
<dbReference type="RefSeq" id="WP_344498634.1">
    <property type="nucleotide sequence ID" value="NZ_BAAAQD010000001.1"/>
</dbReference>
<evidence type="ECO:0000259" key="4">
    <source>
        <dbReference type="Pfam" id="PF03328"/>
    </source>
</evidence>
<evidence type="ECO:0000256" key="2">
    <source>
        <dbReference type="ARBA" id="ARBA00022723"/>
    </source>
</evidence>
<sequence length="293" mass="29999">MRSYLYVPGDAPAKLDKALDRGADALIVDLEDAVPLAGKARARAIVAAWLADLPAAGPAVWVRVNPGPAGFDDVRAVVGPRLAGVCLAKAGSAAEVAALGTVLAAAEEERGLPVGAVPVVPLLETATAVLDAARIARAPRVARLQIGEADLRAELGVTLGPDERELLFVRSQVVLASAAAGIAAPVASVSTDYRDLPALRASTVAFRRLGFVGRACIHPAQIPVVNEVFTPSAVEIAVAADLVERFDAAVSSGAGVLVGADGRMVDAAVVRAARRVLDLAGPPFDDPEDVVQL</sequence>
<dbReference type="Pfam" id="PF03328">
    <property type="entry name" value="HpcH_HpaI"/>
    <property type="match status" value="1"/>
</dbReference>
<dbReference type="InterPro" id="IPR040442">
    <property type="entry name" value="Pyrv_kinase-like_dom_sf"/>
</dbReference>
<feature type="domain" description="HpcH/HpaI aldolase/citrate lyase" evidence="4">
    <location>
        <begin position="2"/>
        <end position="219"/>
    </location>
</feature>
<dbReference type="InterPro" id="IPR015813">
    <property type="entry name" value="Pyrv/PenolPyrv_kinase-like_dom"/>
</dbReference>
<dbReference type="PIRSF" id="PIRSF015582">
    <property type="entry name" value="Cit_lyase_B"/>
    <property type="match status" value="1"/>
</dbReference>
<dbReference type="SUPFAM" id="SSF51621">
    <property type="entry name" value="Phosphoenolpyruvate/pyruvate domain"/>
    <property type="match status" value="1"/>
</dbReference>
<comment type="caution">
    <text evidence="5">The sequence shown here is derived from an EMBL/GenBank/DDBJ whole genome shotgun (WGS) entry which is preliminary data.</text>
</comment>
<dbReference type="EMBL" id="BAAAQD010000001">
    <property type="protein sequence ID" value="GAA1499707.1"/>
    <property type="molecule type" value="Genomic_DNA"/>
</dbReference>
<evidence type="ECO:0000256" key="1">
    <source>
        <dbReference type="ARBA" id="ARBA00001946"/>
    </source>
</evidence>
<proteinExistence type="predicted"/>
<dbReference type="Gene3D" id="3.20.20.60">
    <property type="entry name" value="Phosphoenolpyruvate-binding domains"/>
    <property type="match status" value="1"/>
</dbReference>
<dbReference type="PANTHER" id="PTHR32308:SF0">
    <property type="entry name" value="HPCH_HPAI ALDOLASE_CITRATE LYASE DOMAIN-CONTAINING PROTEIN"/>
    <property type="match status" value="1"/>
</dbReference>
<gene>
    <name evidence="5" type="ORF">GCM10009827_002940</name>
</gene>
<dbReference type="InterPro" id="IPR005000">
    <property type="entry name" value="Aldolase/citrate-lyase_domain"/>
</dbReference>
<accession>A0ABN1ZIF0</accession>
<dbReference type="GO" id="GO:0016829">
    <property type="term" value="F:lyase activity"/>
    <property type="evidence" value="ECO:0007669"/>
    <property type="project" value="UniProtKB-KW"/>
</dbReference>
<comment type="cofactor">
    <cofactor evidence="1">
        <name>Mg(2+)</name>
        <dbReference type="ChEBI" id="CHEBI:18420"/>
    </cofactor>
</comment>
<keyword evidence="6" id="KW-1185">Reference proteome</keyword>
<reference evidence="5 6" key="1">
    <citation type="journal article" date="2019" name="Int. J. Syst. Evol. Microbiol.">
        <title>The Global Catalogue of Microorganisms (GCM) 10K type strain sequencing project: providing services to taxonomists for standard genome sequencing and annotation.</title>
        <authorList>
            <consortium name="The Broad Institute Genomics Platform"/>
            <consortium name="The Broad Institute Genome Sequencing Center for Infectious Disease"/>
            <person name="Wu L."/>
            <person name="Ma J."/>
        </authorList>
    </citation>
    <scope>NUCLEOTIDE SEQUENCE [LARGE SCALE GENOMIC DNA]</scope>
    <source>
        <strain evidence="5 6">JCM 15933</strain>
    </source>
</reference>
<organism evidence="5 6">
    <name type="scientific">Dactylosporangium maewongense</name>
    <dbReference type="NCBI Taxonomy" id="634393"/>
    <lineage>
        <taxon>Bacteria</taxon>
        <taxon>Bacillati</taxon>
        <taxon>Actinomycetota</taxon>
        <taxon>Actinomycetes</taxon>
        <taxon>Micromonosporales</taxon>
        <taxon>Micromonosporaceae</taxon>
        <taxon>Dactylosporangium</taxon>
    </lineage>
</organism>
<evidence type="ECO:0000256" key="3">
    <source>
        <dbReference type="ARBA" id="ARBA00022842"/>
    </source>
</evidence>
<keyword evidence="3" id="KW-0460">Magnesium</keyword>